<proteinExistence type="predicted"/>
<dbReference type="KEGG" id="plon:Pla110_38510"/>
<name>A0A518CSB0_9PLAN</name>
<keyword evidence="2" id="KW-1185">Reference proteome</keyword>
<dbReference type="EMBL" id="CP036281">
    <property type="protein sequence ID" value="QDU82096.1"/>
    <property type="molecule type" value="Genomic_DNA"/>
</dbReference>
<protein>
    <recommendedName>
        <fullName evidence="3">ATP-grasp domain-containing protein</fullName>
    </recommendedName>
</protein>
<dbReference type="OrthoDB" id="20966at2"/>
<dbReference type="AlphaFoldDB" id="A0A518CSB0"/>
<evidence type="ECO:0000313" key="2">
    <source>
        <dbReference type="Proteomes" id="UP000317178"/>
    </source>
</evidence>
<organism evidence="1 2">
    <name type="scientific">Polystyrenella longa</name>
    <dbReference type="NCBI Taxonomy" id="2528007"/>
    <lineage>
        <taxon>Bacteria</taxon>
        <taxon>Pseudomonadati</taxon>
        <taxon>Planctomycetota</taxon>
        <taxon>Planctomycetia</taxon>
        <taxon>Planctomycetales</taxon>
        <taxon>Planctomycetaceae</taxon>
        <taxon>Polystyrenella</taxon>
    </lineage>
</organism>
<accession>A0A518CSB0</accession>
<reference evidence="1 2" key="1">
    <citation type="submission" date="2019-02" db="EMBL/GenBank/DDBJ databases">
        <title>Deep-cultivation of Planctomycetes and their phenomic and genomic characterization uncovers novel biology.</title>
        <authorList>
            <person name="Wiegand S."/>
            <person name="Jogler M."/>
            <person name="Boedeker C."/>
            <person name="Pinto D."/>
            <person name="Vollmers J."/>
            <person name="Rivas-Marin E."/>
            <person name="Kohn T."/>
            <person name="Peeters S.H."/>
            <person name="Heuer A."/>
            <person name="Rast P."/>
            <person name="Oberbeckmann S."/>
            <person name="Bunk B."/>
            <person name="Jeske O."/>
            <person name="Meyerdierks A."/>
            <person name="Storesund J.E."/>
            <person name="Kallscheuer N."/>
            <person name="Luecker S."/>
            <person name="Lage O.M."/>
            <person name="Pohl T."/>
            <person name="Merkel B.J."/>
            <person name="Hornburger P."/>
            <person name="Mueller R.-W."/>
            <person name="Bruemmer F."/>
            <person name="Labrenz M."/>
            <person name="Spormann A.M."/>
            <person name="Op den Camp H."/>
            <person name="Overmann J."/>
            <person name="Amann R."/>
            <person name="Jetten M.S.M."/>
            <person name="Mascher T."/>
            <person name="Medema M.H."/>
            <person name="Devos D.P."/>
            <person name="Kaster A.-K."/>
            <person name="Ovreas L."/>
            <person name="Rohde M."/>
            <person name="Galperin M.Y."/>
            <person name="Jogler C."/>
        </authorList>
    </citation>
    <scope>NUCLEOTIDE SEQUENCE [LARGE SCALE GENOMIC DNA]</scope>
    <source>
        <strain evidence="1 2">Pla110</strain>
    </source>
</reference>
<dbReference type="Proteomes" id="UP000317178">
    <property type="component" value="Chromosome"/>
</dbReference>
<evidence type="ECO:0008006" key="3">
    <source>
        <dbReference type="Google" id="ProtNLM"/>
    </source>
</evidence>
<dbReference type="RefSeq" id="WP_144997999.1">
    <property type="nucleotide sequence ID" value="NZ_CP036281.1"/>
</dbReference>
<sequence>MPSQLFFSNFDFEYQLNERYRPTPRIQRLSDELAFCWLALADGQDQVLLQHPVDTEFTKYLQQAGLHCPRFISDDIEIEVEQLTPWGWSKEAREFATTFGLLDDLPALDIIRKVNSRQWAVEFESETEQEERVSWLLTSQSDLEAALREIDPDEEWLIKTNLSMSGRDRIAGRGIQLTTANAGWIRKRLSSETPLVLERRLKIEQEIGVQFEITTSGDPELVDLLPMLVDRTGRYAGSWLLDQGSLLTEWQREVDSLAEIAITIQQDGYFGPVGFDVMRYRNQHGELQTRLFQDINGRYTMGRVAAGWRRYLQPGEVGCWLHFAQRCETKAELEQWWGIRLQLIEPTVRLIRTSPLCHAGEIVGHQTGLLIATDETTLRRQVQAILDIQSN</sequence>
<gene>
    <name evidence="1" type="ORF">Pla110_38510</name>
</gene>
<evidence type="ECO:0000313" key="1">
    <source>
        <dbReference type="EMBL" id="QDU82096.1"/>
    </source>
</evidence>